<accession>A0A7S2BU23</accession>
<sequence>MASTAAQSCATMLIALLASAQAFTLTPSQRSVSPVRRTADIRHRAAPLMVVPDADYYANMLDSYQPGVVNGWIVGALAMVSTHLHRTKWGYVTSEDQYYDSVSEAMDNLDNGNTAPLCAVCEDVGDLTCRRCFGSGFVSDAYGEPCRCTTCDGVGITACTETDCVQRFRENPPGWRARNMRPNPRTADKTGAAGGSRRQGAREPAYASQEERPRGTQARKSPARLPPSTSQDSFVSGGGLPKRGPPPDELR</sequence>
<evidence type="ECO:0000256" key="2">
    <source>
        <dbReference type="SAM" id="SignalP"/>
    </source>
</evidence>
<proteinExistence type="predicted"/>
<protein>
    <submittedName>
        <fullName evidence="3">Uncharacterized protein</fullName>
    </submittedName>
</protein>
<organism evidence="3">
    <name type="scientific">Florenciella parvula</name>
    <dbReference type="NCBI Taxonomy" id="236787"/>
    <lineage>
        <taxon>Eukaryota</taxon>
        <taxon>Sar</taxon>
        <taxon>Stramenopiles</taxon>
        <taxon>Ochrophyta</taxon>
        <taxon>Dictyochophyceae</taxon>
        <taxon>Florenciellales</taxon>
        <taxon>Florenciella</taxon>
    </lineage>
</organism>
<keyword evidence="2" id="KW-0732">Signal</keyword>
<feature type="chain" id="PRO_5031259145" evidence="2">
    <location>
        <begin position="23"/>
        <end position="251"/>
    </location>
</feature>
<reference evidence="3" key="1">
    <citation type="submission" date="2021-01" db="EMBL/GenBank/DDBJ databases">
        <authorList>
            <person name="Corre E."/>
            <person name="Pelletier E."/>
            <person name="Niang G."/>
            <person name="Scheremetjew M."/>
            <person name="Finn R."/>
            <person name="Kale V."/>
            <person name="Holt S."/>
            <person name="Cochrane G."/>
            <person name="Meng A."/>
            <person name="Brown T."/>
            <person name="Cohen L."/>
        </authorList>
    </citation>
    <scope>NUCLEOTIDE SEQUENCE</scope>
    <source>
        <strain evidence="3">RCC1693</strain>
    </source>
</reference>
<name>A0A7S2BU23_9STRA</name>
<feature type="signal peptide" evidence="2">
    <location>
        <begin position="1"/>
        <end position="22"/>
    </location>
</feature>
<evidence type="ECO:0000256" key="1">
    <source>
        <dbReference type="SAM" id="MobiDB-lite"/>
    </source>
</evidence>
<feature type="region of interest" description="Disordered" evidence="1">
    <location>
        <begin position="170"/>
        <end position="251"/>
    </location>
</feature>
<dbReference type="AlphaFoldDB" id="A0A7S2BU23"/>
<gene>
    <name evidence="3" type="ORF">FPAR1323_LOCUS6267</name>
</gene>
<dbReference type="EMBL" id="HBGT01011452">
    <property type="protein sequence ID" value="CAD9406248.1"/>
    <property type="molecule type" value="Transcribed_RNA"/>
</dbReference>
<evidence type="ECO:0000313" key="3">
    <source>
        <dbReference type="EMBL" id="CAD9406248.1"/>
    </source>
</evidence>